<dbReference type="RefSeq" id="WP_344027640.1">
    <property type="nucleotide sequence ID" value="NZ_BAAAOB010000001.1"/>
</dbReference>
<proteinExistence type="predicted"/>
<evidence type="ECO:0000313" key="3">
    <source>
        <dbReference type="EMBL" id="GAA1775618.1"/>
    </source>
</evidence>
<keyword evidence="4" id="KW-1185">Reference proteome</keyword>
<keyword evidence="2" id="KW-0472">Membrane</keyword>
<dbReference type="Pfam" id="PF14012">
    <property type="entry name" value="DUF4229"/>
    <property type="match status" value="1"/>
</dbReference>
<gene>
    <name evidence="3" type="ORF">GCM10009768_00080</name>
</gene>
<evidence type="ECO:0000313" key="4">
    <source>
        <dbReference type="Proteomes" id="UP001500851"/>
    </source>
</evidence>
<keyword evidence="2" id="KW-1133">Transmembrane helix</keyword>
<feature type="transmembrane region" description="Helical" evidence="2">
    <location>
        <begin position="32"/>
        <end position="51"/>
    </location>
</feature>
<sequence>MKSRSAWLVYVVLRLVFFVVPFAALMLIGWTWWLSAIVATLAAVSLSVIFLNRQRSAASESIYAWRTKERTEDDVIEDEAVDAAESGAADDTSDSAHPPAAREQ</sequence>
<protein>
    <recommendedName>
        <fullName evidence="5">DUF4229 domain-containing protein</fullName>
    </recommendedName>
</protein>
<evidence type="ECO:0000256" key="2">
    <source>
        <dbReference type="SAM" id="Phobius"/>
    </source>
</evidence>
<comment type="caution">
    <text evidence="3">The sequence shown here is derived from an EMBL/GenBank/DDBJ whole genome shotgun (WGS) entry which is preliminary data.</text>
</comment>
<reference evidence="4" key="1">
    <citation type="journal article" date="2019" name="Int. J. Syst. Evol. Microbiol.">
        <title>The Global Catalogue of Microorganisms (GCM) 10K type strain sequencing project: providing services to taxonomists for standard genome sequencing and annotation.</title>
        <authorList>
            <consortium name="The Broad Institute Genomics Platform"/>
            <consortium name="The Broad Institute Genome Sequencing Center for Infectious Disease"/>
            <person name="Wu L."/>
            <person name="Ma J."/>
        </authorList>
    </citation>
    <scope>NUCLEOTIDE SEQUENCE [LARGE SCALE GENOMIC DNA]</scope>
    <source>
        <strain evidence="4">JCM 14736</strain>
    </source>
</reference>
<organism evidence="3 4">
    <name type="scientific">Leucobacter iarius</name>
    <dbReference type="NCBI Taxonomy" id="333963"/>
    <lineage>
        <taxon>Bacteria</taxon>
        <taxon>Bacillati</taxon>
        <taxon>Actinomycetota</taxon>
        <taxon>Actinomycetes</taxon>
        <taxon>Micrococcales</taxon>
        <taxon>Microbacteriaceae</taxon>
        <taxon>Leucobacter</taxon>
    </lineage>
</organism>
<dbReference type="Proteomes" id="UP001500851">
    <property type="component" value="Unassembled WGS sequence"/>
</dbReference>
<evidence type="ECO:0008006" key="5">
    <source>
        <dbReference type="Google" id="ProtNLM"/>
    </source>
</evidence>
<feature type="transmembrane region" description="Helical" evidence="2">
    <location>
        <begin position="7"/>
        <end position="26"/>
    </location>
</feature>
<feature type="region of interest" description="Disordered" evidence="1">
    <location>
        <begin position="69"/>
        <end position="104"/>
    </location>
</feature>
<name>A0ABP4XDW8_9MICO</name>
<dbReference type="InterPro" id="IPR025323">
    <property type="entry name" value="DUF4229"/>
</dbReference>
<evidence type="ECO:0000256" key="1">
    <source>
        <dbReference type="SAM" id="MobiDB-lite"/>
    </source>
</evidence>
<dbReference type="EMBL" id="BAAAOB010000001">
    <property type="protein sequence ID" value="GAA1775618.1"/>
    <property type="molecule type" value="Genomic_DNA"/>
</dbReference>
<keyword evidence="2" id="KW-0812">Transmembrane</keyword>
<accession>A0ABP4XDW8</accession>